<reference evidence="2 3" key="1">
    <citation type="submission" date="2019-12" db="EMBL/GenBank/DDBJ databases">
        <title>Sporaefaciens musculi gen. nov., sp. nov., a novel bacterium isolated from the caecum of an obese mouse.</title>
        <authorList>
            <person name="Rasmussen T.S."/>
            <person name="Streidl T."/>
            <person name="Hitch T.C.A."/>
            <person name="Wortmann E."/>
            <person name="Deptula P."/>
            <person name="Hansen M."/>
            <person name="Nielsen D.S."/>
            <person name="Clavel T."/>
            <person name="Vogensen F.K."/>
        </authorList>
    </citation>
    <scope>NUCLEOTIDE SEQUENCE [LARGE SCALE GENOMIC DNA]</scope>
    <source>
        <strain evidence="2 3">WCA-9-b2</strain>
    </source>
</reference>
<comment type="caution">
    <text evidence="2">The sequence shown here is derived from an EMBL/GenBank/DDBJ whole genome shotgun (WGS) entry which is preliminary data.</text>
</comment>
<proteinExistence type="predicted"/>
<keyword evidence="1" id="KW-0472">Membrane</keyword>
<sequence>MKESIVKNVEKLAKVGTSEKRLISAFTIFKPTKRNWKKYLYILFLCGIPTYLISTSLETVSLFGEALDIIMDVILALFGIIFTGYAFFQALVNDELLLNMLEESNIKKKEK</sequence>
<dbReference type="RefSeq" id="WP_159750451.1">
    <property type="nucleotide sequence ID" value="NZ_WUQX01000001.1"/>
</dbReference>
<keyword evidence="3" id="KW-1185">Reference proteome</keyword>
<dbReference type="Proteomes" id="UP000460412">
    <property type="component" value="Unassembled WGS sequence"/>
</dbReference>
<accession>A0A7X3MF06</accession>
<evidence type="ECO:0000313" key="3">
    <source>
        <dbReference type="Proteomes" id="UP000460412"/>
    </source>
</evidence>
<keyword evidence="1" id="KW-0812">Transmembrane</keyword>
<feature type="transmembrane region" description="Helical" evidence="1">
    <location>
        <begin position="69"/>
        <end position="92"/>
    </location>
</feature>
<dbReference type="EMBL" id="WUQX01000001">
    <property type="protein sequence ID" value="MXP75142.1"/>
    <property type="molecule type" value="Genomic_DNA"/>
</dbReference>
<evidence type="ECO:0000256" key="1">
    <source>
        <dbReference type="SAM" id="Phobius"/>
    </source>
</evidence>
<dbReference type="AlphaFoldDB" id="A0A7X3MF06"/>
<feature type="transmembrane region" description="Helical" evidence="1">
    <location>
        <begin position="39"/>
        <end position="57"/>
    </location>
</feature>
<evidence type="ECO:0000313" key="2">
    <source>
        <dbReference type="EMBL" id="MXP75142.1"/>
    </source>
</evidence>
<gene>
    <name evidence="2" type="ORF">GN277_07025</name>
</gene>
<organism evidence="2 3">
    <name type="scientific">Sporofaciens musculi</name>
    <dbReference type="NCBI Taxonomy" id="2681861"/>
    <lineage>
        <taxon>Bacteria</taxon>
        <taxon>Bacillati</taxon>
        <taxon>Bacillota</taxon>
        <taxon>Clostridia</taxon>
        <taxon>Lachnospirales</taxon>
        <taxon>Lachnospiraceae</taxon>
        <taxon>Sporofaciens</taxon>
    </lineage>
</organism>
<name>A0A7X3MF06_9FIRM</name>
<keyword evidence="1" id="KW-1133">Transmembrane helix</keyword>
<protein>
    <submittedName>
        <fullName evidence="2">Uncharacterized protein</fullName>
    </submittedName>
</protein>